<evidence type="ECO:0000259" key="2">
    <source>
        <dbReference type="PROSITE" id="PS51352"/>
    </source>
</evidence>
<keyword evidence="4" id="KW-1185">Reference proteome</keyword>
<proteinExistence type="predicted"/>
<accession>A0ABT7PCF8</accession>
<dbReference type="InterPro" id="IPR000866">
    <property type="entry name" value="AhpC/TSA"/>
</dbReference>
<keyword evidence="1" id="KW-0732">Signal</keyword>
<feature type="chain" id="PRO_5045644391" evidence="1">
    <location>
        <begin position="26"/>
        <end position="192"/>
    </location>
</feature>
<protein>
    <submittedName>
        <fullName evidence="3">Redoxin family protein</fullName>
    </submittedName>
</protein>
<organism evidence="3 4">
    <name type="scientific">Roseiconus lacunae</name>
    <dbReference type="NCBI Taxonomy" id="2605694"/>
    <lineage>
        <taxon>Bacteria</taxon>
        <taxon>Pseudomonadati</taxon>
        <taxon>Planctomycetota</taxon>
        <taxon>Planctomycetia</taxon>
        <taxon>Pirellulales</taxon>
        <taxon>Pirellulaceae</taxon>
        <taxon>Roseiconus</taxon>
    </lineage>
</organism>
<evidence type="ECO:0000256" key="1">
    <source>
        <dbReference type="SAM" id="SignalP"/>
    </source>
</evidence>
<dbReference type="Gene3D" id="3.40.30.10">
    <property type="entry name" value="Glutaredoxin"/>
    <property type="match status" value="1"/>
</dbReference>
<dbReference type="EMBL" id="JASZZN010000001">
    <property type="protein sequence ID" value="MDM4014162.1"/>
    <property type="molecule type" value="Genomic_DNA"/>
</dbReference>
<dbReference type="SUPFAM" id="SSF52833">
    <property type="entry name" value="Thioredoxin-like"/>
    <property type="match status" value="1"/>
</dbReference>
<comment type="caution">
    <text evidence="3">The sequence shown here is derived from an EMBL/GenBank/DDBJ whole genome shotgun (WGS) entry which is preliminary data.</text>
</comment>
<dbReference type="Pfam" id="PF00578">
    <property type="entry name" value="AhpC-TSA"/>
    <property type="match status" value="1"/>
</dbReference>
<dbReference type="PROSITE" id="PS51352">
    <property type="entry name" value="THIOREDOXIN_2"/>
    <property type="match status" value="1"/>
</dbReference>
<name>A0ABT7PCF8_9BACT</name>
<dbReference type="RefSeq" id="WP_149494986.1">
    <property type="nucleotide sequence ID" value="NZ_CP141221.1"/>
</dbReference>
<dbReference type="InterPro" id="IPR013766">
    <property type="entry name" value="Thioredoxin_domain"/>
</dbReference>
<sequence length="192" mass="20845">MMKLNGLIGCLAVAATLASIPSVSAKEPVAVGDKAPDFELPIQGEDAYATLSKLTEDGPVVVVVLRGYPGYQCAACQRQVSSLLNRRKALAAATGDKPHRVVLVYPGPETELDKYADQFIGAKRVPDTFLFVRDPDMKMVSEWGLRWKAPRETAYPSTYVIGPGQRVKWNKVSESHGGRATVEEILKGLKSS</sequence>
<evidence type="ECO:0000313" key="3">
    <source>
        <dbReference type="EMBL" id="MDM4014162.1"/>
    </source>
</evidence>
<feature type="signal peptide" evidence="1">
    <location>
        <begin position="1"/>
        <end position="25"/>
    </location>
</feature>
<dbReference type="Proteomes" id="UP001239462">
    <property type="component" value="Unassembled WGS sequence"/>
</dbReference>
<dbReference type="InterPro" id="IPR036249">
    <property type="entry name" value="Thioredoxin-like_sf"/>
</dbReference>
<feature type="domain" description="Thioredoxin" evidence="2">
    <location>
        <begin position="29"/>
        <end position="192"/>
    </location>
</feature>
<reference evidence="3 4" key="1">
    <citation type="submission" date="2023-06" db="EMBL/GenBank/DDBJ databases">
        <title>Roseiconus lacunae JC819 isolated from Gulf of Mannar region, Tamil Nadu.</title>
        <authorList>
            <person name="Pk S."/>
            <person name="Ch S."/>
            <person name="Ch V.R."/>
        </authorList>
    </citation>
    <scope>NUCLEOTIDE SEQUENCE [LARGE SCALE GENOMIC DNA]</scope>
    <source>
        <strain evidence="3 4">JC819</strain>
    </source>
</reference>
<evidence type="ECO:0000313" key="4">
    <source>
        <dbReference type="Proteomes" id="UP001239462"/>
    </source>
</evidence>
<gene>
    <name evidence="3" type="ORF">QTN89_01885</name>
</gene>